<evidence type="ECO:0000313" key="3">
    <source>
        <dbReference type="Proteomes" id="UP000518887"/>
    </source>
</evidence>
<dbReference type="Proteomes" id="UP000518887">
    <property type="component" value="Unassembled WGS sequence"/>
</dbReference>
<reference evidence="2 3" key="1">
    <citation type="submission" date="2020-08" db="EMBL/GenBank/DDBJ databases">
        <title>Genomic Encyclopedia of Type Strains, Phase IV (KMG-IV): sequencing the most valuable type-strain genomes for metagenomic binning, comparative biology and taxonomic classification.</title>
        <authorList>
            <person name="Goeker M."/>
        </authorList>
    </citation>
    <scope>NUCLEOTIDE SEQUENCE [LARGE SCALE GENOMIC DNA]</scope>
    <source>
        <strain evidence="2 3">DSM 103462</strain>
    </source>
</reference>
<accession>A0A7W8LLK5</accession>
<dbReference type="RefSeq" id="WP_184657861.1">
    <property type="nucleotide sequence ID" value="NZ_CP031518.1"/>
</dbReference>
<dbReference type="InterPro" id="IPR007060">
    <property type="entry name" value="FtsL/DivIC"/>
</dbReference>
<protein>
    <submittedName>
        <fullName evidence="2">Cell division protein FtsL</fullName>
    </submittedName>
</protein>
<dbReference type="Pfam" id="PF04977">
    <property type="entry name" value="DivIC"/>
    <property type="match status" value="1"/>
</dbReference>
<name>A0A7W8LLK5_9SPIR</name>
<keyword evidence="1" id="KW-0812">Transmembrane</keyword>
<keyword evidence="3" id="KW-1185">Reference proteome</keyword>
<proteinExistence type="predicted"/>
<gene>
    <name evidence="2" type="ORF">HNP76_000858</name>
</gene>
<keyword evidence="2" id="KW-0132">Cell division</keyword>
<dbReference type="EMBL" id="JACHFQ010000002">
    <property type="protein sequence ID" value="MBB5225514.1"/>
    <property type="molecule type" value="Genomic_DNA"/>
</dbReference>
<keyword evidence="2" id="KW-0131">Cell cycle</keyword>
<sequence length="95" mass="10910">MKIKHDTKLRFVAYAAVVLIPLLLALDAFQAHRYAKLKRDIARLEAKQVEIVEQNRKLISDISLLSSSDRIEKIAEEELGMHKAKSEDIVRVEIK</sequence>
<feature type="transmembrane region" description="Helical" evidence="1">
    <location>
        <begin position="12"/>
        <end position="29"/>
    </location>
</feature>
<evidence type="ECO:0000313" key="2">
    <source>
        <dbReference type="EMBL" id="MBB5225514.1"/>
    </source>
</evidence>
<dbReference type="AlphaFoldDB" id="A0A7W8LLK5"/>
<organism evidence="2 3">
    <name type="scientific">Treponema ruminis</name>
    <dbReference type="NCBI Taxonomy" id="744515"/>
    <lineage>
        <taxon>Bacteria</taxon>
        <taxon>Pseudomonadati</taxon>
        <taxon>Spirochaetota</taxon>
        <taxon>Spirochaetia</taxon>
        <taxon>Spirochaetales</taxon>
        <taxon>Treponemataceae</taxon>
        <taxon>Treponema</taxon>
    </lineage>
</organism>
<evidence type="ECO:0000256" key="1">
    <source>
        <dbReference type="SAM" id="Phobius"/>
    </source>
</evidence>
<dbReference type="GO" id="GO:0051301">
    <property type="term" value="P:cell division"/>
    <property type="evidence" value="ECO:0007669"/>
    <property type="project" value="UniProtKB-KW"/>
</dbReference>
<comment type="caution">
    <text evidence="2">The sequence shown here is derived from an EMBL/GenBank/DDBJ whole genome shotgun (WGS) entry which is preliminary data.</text>
</comment>
<keyword evidence="1" id="KW-0472">Membrane</keyword>
<keyword evidence="1" id="KW-1133">Transmembrane helix</keyword>